<accession>C0P627</accession>
<organism evidence="1">
    <name type="scientific">Zea mays</name>
    <name type="common">Maize</name>
    <dbReference type="NCBI Taxonomy" id="4577"/>
    <lineage>
        <taxon>Eukaryota</taxon>
        <taxon>Viridiplantae</taxon>
        <taxon>Streptophyta</taxon>
        <taxon>Embryophyta</taxon>
        <taxon>Tracheophyta</taxon>
        <taxon>Spermatophyta</taxon>
        <taxon>Magnoliopsida</taxon>
        <taxon>Liliopsida</taxon>
        <taxon>Poales</taxon>
        <taxon>Poaceae</taxon>
        <taxon>PACMAD clade</taxon>
        <taxon>Panicoideae</taxon>
        <taxon>Andropogonodae</taxon>
        <taxon>Andropogoneae</taxon>
        <taxon>Tripsacinae</taxon>
        <taxon>Zea</taxon>
    </lineage>
</organism>
<dbReference type="PANTHER" id="PTHR15503:SF22">
    <property type="entry name" value="TRANSPOSON TY3-I GAG POLYPROTEIN"/>
    <property type="match status" value="1"/>
</dbReference>
<proteinExistence type="evidence at transcript level"/>
<evidence type="ECO:0000313" key="1">
    <source>
        <dbReference type="EMBL" id="ACN28443.1"/>
    </source>
</evidence>
<dbReference type="InterPro" id="IPR043502">
    <property type="entry name" value="DNA/RNA_pol_sf"/>
</dbReference>
<reference evidence="1" key="1">
    <citation type="journal article" date="2009" name="PLoS Genet.">
        <title>Sequencing, mapping, and analysis of 27,455 maize full-length cDNAs.</title>
        <authorList>
            <person name="Soderlund C."/>
            <person name="Descour A."/>
            <person name="Kudrna D."/>
            <person name="Bomhoff M."/>
            <person name="Boyd L."/>
            <person name="Currie J."/>
            <person name="Angelova A."/>
            <person name="Collura K."/>
            <person name="Wissotski M."/>
            <person name="Ashley E."/>
            <person name="Morrow D."/>
            <person name="Fernandes J."/>
            <person name="Walbot V."/>
            <person name="Yu Y."/>
        </authorList>
    </citation>
    <scope>NUCLEOTIDE SEQUENCE</scope>
    <source>
        <strain evidence="1">B73</strain>
    </source>
</reference>
<dbReference type="Gene3D" id="3.10.10.10">
    <property type="entry name" value="HIV Type 1 Reverse Transcriptase, subunit A, domain 1"/>
    <property type="match status" value="1"/>
</dbReference>
<sequence length="155" mass="17336">MDHRYSPMRVDWTNMWMVISYQENTIYLQGIRSSLLVGMVVELLLLSETSLSTSNSSIAAVAVDSRVQAVLDSYPSIFIDPVGLLPTRPCDHSISLIPGAQLFHIRPYRYPPTLKDEIETQVKEMLSQGVIRKSSSPFASPILLSKRKTTHGDSV</sequence>
<dbReference type="EMBL" id="BT063746">
    <property type="protein sequence ID" value="ACN28443.1"/>
    <property type="molecule type" value="mRNA"/>
</dbReference>
<protein>
    <submittedName>
        <fullName evidence="1">Uncharacterized protein</fullName>
    </submittedName>
</protein>
<dbReference type="AlphaFoldDB" id="C0P627"/>
<name>C0P627_MAIZE</name>
<dbReference type="PANTHER" id="PTHR15503">
    <property type="entry name" value="LDOC1 RELATED"/>
    <property type="match status" value="1"/>
</dbReference>
<dbReference type="SUPFAM" id="SSF56672">
    <property type="entry name" value="DNA/RNA polymerases"/>
    <property type="match status" value="1"/>
</dbReference>
<dbReference type="InterPro" id="IPR032567">
    <property type="entry name" value="RTL1-rel"/>
</dbReference>